<reference evidence="1 2" key="1">
    <citation type="submission" date="2015-01" db="EMBL/GenBank/DDBJ databases">
        <title>Evolution of Trichinella species and genotypes.</title>
        <authorList>
            <person name="Korhonen P.K."/>
            <person name="Edoardo P."/>
            <person name="Giuseppe L.R."/>
            <person name="Gasser R.B."/>
        </authorList>
    </citation>
    <scope>NUCLEOTIDE SEQUENCE [LARGE SCALE GENOMIC DNA]</scope>
    <source>
        <strain evidence="1">ISS470</strain>
    </source>
</reference>
<dbReference type="EMBL" id="JYDT01000018">
    <property type="protein sequence ID" value="KRY90822.1"/>
    <property type="molecule type" value="Genomic_DNA"/>
</dbReference>
<evidence type="ECO:0000313" key="1">
    <source>
        <dbReference type="EMBL" id="KRY90822.1"/>
    </source>
</evidence>
<keyword evidence="2" id="KW-1185">Reference proteome</keyword>
<comment type="caution">
    <text evidence="1">The sequence shown here is derived from an EMBL/GenBank/DDBJ whole genome shotgun (WGS) entry which is preliminary data.</text>
</comment>
<name>A0A0V1FXP9_TRIPS</name>
<dbReference type="AlphaFoldDB" id="A0A0V1FXP9"/>
<dbReference type="Proteomes" id="UP000054995">
    <property type="component" value="Unassembled WGS sequence"/>
</dbReference>
<protein>
    <submittedName>
        <fullName evidence="1">Uncharacterized protein</fullName>
    </submittedName>
</protein>
<proteinExistence type="predicted"/>
<accession>A0A0V1FXP9</accession>
<evidence type="ECO:0000313" key="2">
    <source>
        <dbReference type="Proteomes" id="UP000054995"/>
    </source>
</evidence>
<gene>
    <name evidence="1" type="ORF">T4D_902</name>
</gene>
<organism evidence="1 2">
    <name type="scientific">Trichinella pseudospiralis</name>
    <name type="common">Parasitic roundworm</name>
    <dbReference type="NCBI Taxonomy" id="6337"/>
    <lineage>
        <taxon>Eukaryota</taxon>
        <taxon>Metazoa</taxon>
        <taxon>Ecdysozoa</taxon>
        <taxon>Nematoda</taxon>
        <taxon>Enoplea</taxon>
        <taxon>Dorylaimia</taxon>
        <taxon>Trichinellida</taxon>
        <taxon>Trichinellidae</taxon>
        <taxon>Trichinella</taxon>
    </lineage>
</organism>
<sequence length="136" mass="15548">MKRFTSIWQMRLYHPPSFDEMNHYSHLSLLTVEAVFKRVIGSTFCGRTTELSGQQLERSGPILEENICPGQAALGMIGQAWSIAWVEATVITVDVREEEVGENRTCESHMLCMHTHTHAHTHIYTMHASKQAFLYL</sequence>